<proteinExistence type="predicted"/>
<dbReference type="OrthoDB" id="258143at2759"/>
<evidence type="ECO:0000256" key="1">
    <source>
        <dbReference type="ARBA" id="ARBA00022741"/>
    </source>
</evidence>
<dbReference type="PROSITE" id="PS50005">
    <property type="entry name" value="TPR"/>
    <property type="match status" value="1"/>
</dbReference>
<accession>D2V7Q4</accession>
<keyword evidence="1" id="KW-0547">Nucleotide-binding</keyword>
<organism evidence="6">
    <name type="scientific">Naegleria gruberi</name>
    <name type="common">Amoeba</name>
    <dbReference type="NCBI Taxonomy" id="5762"/>
    <lineage>
        <taxon>Eukaryota</taxon>
        <taxon>Discoba</taxon>
        <taxon>Heterolobosea</taxon>
        <taxon>Tetramitia</taxon>
        <taxon>Eutetramitia</taxon>
        <taxon>Vahlkampfiidae</taxon>
        <taxon>Naegleria</taxon>
    </lineage>
</organism>
<dbReference type="InterPro" id="IPR019734">
    <property type="entry name" value="TPR_rpt"/>
</dbReference>
<dbReference type="PANTHER" id="PTHR12755:SF6">
    <property type="entry name" value="POLYRIBONUCLEOTIDE 5'-HYDROXYL-KINASE CLP1"/>
    <property type="match status" value="1"/>
</dbReference>
<evidence type="ECO:0000313" key="5">
    <source>
        <dbReference type="EMBL" id="EFC47041.1"/>
    </source>
</evidence>
<dbReference type="GO" id="GO:0005634">
    <property type="term" value="C:nucleus"/>
    <property type="evidence" value="ECO:0007669"/>
    <property type="project" value="TreeGrafter"/>
</dbReference>
<dbReference type="Proteomes" id="UP000006671">
    <property type="component" value="Unassembled WGS sequence"/>
</dbReference>
<dbReference type="InParanoid" id="D2V7Q4"/>
<dbReference type="SUPFAM" id="SSF48452">
    <property type="entry name" value="TPR-like"/>
    <property type="match status" value="1"/>
</dbReference>
<dbReference type="InterPro" id="IPR011990">
    <property type="entry name" value="TPR-like_helical_dom_sf"/>
</dbReference>
<dbReference type="PANTHER" id="PTHR12755">
    <property type="entry name" value="CLEAVAGE/POLYADENYLATION FACTOR IA SUBUNIT CLP1P"/>
    <property type="match status" value="1"/>
</dbReference>
<dbReference type="SMART" id="SM00028">
    <property type="entry name" value="TPR"/>
    <property type="match status" value="3"/>
</dbReference>
<dbReference type="VEuPathDB" id="AmoebaDB:NAEGRDRAFT_78925"/>
<feature type="domain" description="Clp1 P-loop" evidence="4">
    <location>
        <begin position="317"/>
        <end position="521"/>
    </location>
</feature>
<dbReference type="KEGG" id="ngr:NAEGRDRAFT_78925"/>
<dbReference type="GO" id="GO:0006388">
    <property type="term" value="P:tRNA splicing, via endonucleolytic cleavage and ligation"/>
    <property type="evidence" value="ECO:0007669"/>
    <property type="project" value="TreeGrafter"/>
</dbReference>
<dbReference type="Pfam" id="PF16575">
    <property type="entry name" value="CLP1_P"/>
    <property type="match status" value="1"/>
</dbReference>
<gene>
    <name evidence="5" type="ORF">NAEGRDRAFT_78925</name>
</gene>
<dbReference type="InterPro" id="IPR045116">
    <property type="entry name" value="Clp1/Grc3"/>
</dbReference>
<dbReference type="AlphaFoldDB" id="D2V7Q4"/>
<dbReference type="eggNOG" id="KOG2749">
    <property type="taxonomic scope" value="Eukaryota"/>
</dbReference>
<dbReference type="Gene3D" id="1.25.40.10">
    <property type="entry name" value="Tetratricopeptide repeat domain"/>
    <property type="match status" value="1"/>
</dbReference>
<protein>
    <submittedName>
        <fullName evidence="5">TPR repeat domain-containing protein</fullName>
    </submittedName>
</protein>
<dbReference type="InterPro" id="IPR032319">
    <property type="entry name" value="CLP1_P"/>
</dbReference>
<keyword evidence="3" id="KW-0802">TPR repeat</keyword>
<evidence type="ECO:0000259" key="4">
    <source>
        <dbReference type="Pfam" id="PF16575"/>
    </source>
</evidence>
<keyword evidence="6" id="KW-1185">Reference proteome</keyword>
<evidence type="ECO:0000256" key="2">
    <source>
        <dbReference type="ARBA" id="ARBA00022840"/>
    </source>
</evidence>
<sequence length="627" mass="72074">MKKRMNVMNVLIRSRIGGAGGGDGFKRSFLKHSMRKLLLINNCNNNNYLNNIVGLSSSSDFNYSTLNGKILNSSISMAASSSIGGGDVMENQDHTDNNFAILEMENNLMERIENILEIIQRYNLNRENENCLRAIDDFFLLSKDELEVSPMITRELMLDVMNCKVDCLLRMDQSQEALESLNWMLDIDPNNNRALSLRAQIYYQRQMYGNAIGDYSKLIMTEGDRVLLGEFHFYRGVSFYMTGDYRSALEDFSYSINFNASNMDAFHNFKFTIDKLQELTGDCTNIPYGDGKLFMDRFKLYQSITEEDENPRIMVVGGVDRGKSTITNYFLHFALSENQRLCFYSDMDMGQNNMTLPGSVAFTYSSNNFIFSELQGKLSTKCNTINSKLKELVHNSPNKYIYNFGDTTGTTIADHLRIFKNIFKNYKNINTKINTGGKKTFWMINTPGRVDHTGLITLSAMVEQFKITHLLCLDEKLIAPLENTLRKKTCKVINVEPSQFVTHKSRPKRRRNRTQSVNEYFGPNPIIVTRSLDDVKLYQFDERTQQFNSIDSVKEHMIVTLSKSICSVHSLREQLRDQVNHFVAINDIQIDSNQIQLALPSHLNENYFKKMKTMHLLVGKIFLTNTP</sequence>
<keyword evidence="2" id="KW-0067">ATP-binding</keyword>
<evidence type="ECO:0000256" key="3">
    <source>
        <dbReference type="PROSITE-ProRule" id="PRU00339"/>
    </source>
</evidence>
<reference evidence="5 6" key="1">
    <citation type="journal article" date="2010" name="Cell">
        <title>The genome of Naegleria gruberi illuminates early eukaryotic versatility.</title>
        <authorList>
            <person name="Fritz-Laylin L.K."/>
            <person name="Prochnik S.E."/>
            <person name="Ginger M.L."/>
            <person name="Dacks J.B."/>
            <person name="Carpenter M.L."/>
            <person name="Field M.C."/>
            <person name="Kuo A."/>
            <person name="Paredez A."/>
            <person name="Chapman J."/>
            <person name="Pham J."/>
            <person name="Shu S."/>
            <person name="Neupane R."/>
            <person name="Cipriano M."/>
            <person name="Mancuso J."/>
            <person name="Tu H."/>
            <person name="Salamov A."/>
            <person name="Lindquist E."/>
            <person name="Shapiro H."/>
            <person name="Lucas S."/>
            <person name="Grigoriev I.V."/>
            <person name="Cande W.Z."/>
            <person name="Fulton C."/>
            <person name="Rokhsar D.S."/>
            <person name="Dawson S.C."/>
        </authorList>
    </citation>
    <scope>NUCLEOTIDE SEQUENCE [LARGE SCALE GENOMIC DNA]</scope>
    <source>
        <strain evidence="5 6">NEG-M</strain>
    </source>
</reference>
<dbReference type="STRING" id="5762.D2V7Q4"/>
<dbReference type="GeneID" id="8861218"/>
<evidence type="ECO:0000313" key="6">
    <source>
        <dbReference type="Proteomes" id="UP000006671"/>
    </source>
</evidence>
<dbReference type="EMBL" id="GG738856">
    <property type="protein sequence ID" value="EFC47041.1"/>
    <property type="molecule type" value="Genomic_DNA"/>
</dbReference>
<dbReference type="InterPro" id="IPR027417">
    <property type="entry name" value="P-loop_NTPase"/>
</dbReference>
<dbReference type="Gene3D" id="3.40.50.300">
    <property type="entry name" value="P-loop containing nucleotide triphosphate hydrolases"/>
    <property type="match status" value="1"/>
</dbReference>
<name>D2V7Q4_NAEGR</name>
<dbReference type="RefSeq" id="XP_002679785.1">
    <property type="nucleotide sequence ID" value="XM_002679739.1"/>
</dbReference>
<dbReference type="SUPFAM" id="SSF52540">
    <property type="entry name" value="P-loop containing nucleoside triphosphate hydrolases"/>
    <property type="match status" value="1"/>
</dbReference>
<dbReference type="GO" id="GO:0005524">
    <property type="term" value="F:ATP binding"/>
    <property type="evidence" value="ECO:0007669"/>
    <property type="project" value="UniProtKB-KW"/>
</dbReference>
<feature type="repeat" description="TPR" evidence="3">
    <location>
        <begin position="229"/>
        <end position="262"/>
    </location>
</feature>
<dbReference type="GO" id="GO:0051731">
    <property type="term" value="F:polynucleotide 5'-hydroxyl-kinase activity"/>
    <property type="evidence" value="ECO:0007669"/>
    <property type="project" value="InterPro"/>
</dbReference>